<keyword evidence="3" id="KW-1185">Reference proteome</keyword>
<name>A0AAF0T8Q2_SOLVR</name>
<evidence type="ECO:0000313" key="3">
    <source>
        <dbReference type="Proteomes" id="UP001234989"/>
    </source>
</evidence>
<dbReference type="Pfam" id="PF09331">
    <property type="entry name" value="DUF1985"/>
    <property type="match status" value="1"/>
</dbReference>
<evidence type="ECO:0000313" key="2">
    <source>
        <dbReference type="EMBL" id="WMV08994.1"/>
    </source>
</evidence>
<feature type="domain" description="DUF1985" evidence="1">
    <location>
        <begin position="38"/>
        <end position="146"/>
    </location>
</feature>
<gene>
    <name evidence="2" type="ORF">MTR67_002379</name>
</gene>
<dbReference type="Proteomes" id="UP001234989">
    <property type="component" value="Chromosome 1"/>
</dbReference>
<organism evidence="2 3">
    <name type="scientific">Solanum verrucosum</name>
    <dbReference type="NCBI Taxonomy" id="315347"/>
    <lineage>
        <taxon>Eukaryota</taxon>
        <taxon>Viridiplantae</taxon>
        <taxon>Streptophyta</taxon>
        <taxon>Embryophyta</taxon>
        <taxon>Tracheophyta</taxon>
        <taxon>Spermatophyta</taxon>
        <taxon>Magnoliopsida</taxon>
        <taxon>eudicotyledons</taxon>
        <taxon>Gunneridae</taxon>
        <taxon>Pentapetalae</taxon>
        <taxon>asterids</taxon>
        <taxon>lamiids</taxon>
        <taxon>Solanales</taxon>
        <taxon>Solanaceae</taxon>
        <taxon>Solanoideae</taxon>
        <taxon>Solaneae</taxon>
        <taxon>Solanum</taxon>
    </lineage>
</organism>
<dbReference type="PANTHER" id="PTHR48474">
    <property type="entry name" value="DUF1985 DOMAIN-CONTAINING PROTEIN"/>
    <property type="match status" value="1"/>
</dbReference>
<dbReference type="PANTHER" id="PTHR48474:SF1">
    <property type="entry name" value="DUF1985 DOMAIN-CONTAINING PROTEIN"/>
    <property type="match status" value="1"/>
</dbReference>
<evidence type="ECO:0000259" key="1">
    <source>
        <dbReference type="Pfam" id="PF09331"/>
    </source>
</evidence>
<sequence>MKQCHVQAQLFRCFVLWGLEDNSTNAIIIYVNSTKLPFTIISCLNCSDNESEFFFDINQPNRIMVEYFPGQSYITKAQLIASYRAKVWGDNEYDAYKFWILYYIHTFLMSAEPNRTSINRIEFDFVESGRYMDYPWGKKAFDELVKIINNKIKPKEQYYMIHASNLKE</sequence>
<dbReference type="InterPro" id="IPR015410">
    <property type="entry name" value="DUF1985"/>
</dbReference>
<dbReference type="EMBL" id="CP133612">
    <property type="protein sequence ID" value="WMV08994.1"/>
    <property type="molecule type" value="Genomic_DNA"/>
</dbReference>
<protein>
    <recommendedName>
        <fullName evidence="1">DUF1985 domain-containing protein</fullName>
    </recommendedName>
</protein>
<dbReference type="AlphaFoldDB" id="A0AAF0T8Q2"/>
<proteinExistence type="predicted"/>
<reference evidence="2" key="1">
    <citation type="submission" date="2023-08" db="EMBL/GenBank/DDBJ databases">
        <title>A de novo genome assembly of Solanum verrucosum Schlechtendal, a Mexican diploid species geographically isolated from the other diploid A-genome species in potato relatives.</title>
        <authorList>
            <person name="Hosaka K."/>
        </authorList>
    </citation>
    <scope>NUCLEOTIDE SEQUENCE</scope>
    <source>
        <tissue evidence="2">Young leaves</tissue>
    </source>
</reference>
<accession>A0AAF0T8Q2</accession>